<dbReference type="AlphaFoldDB" id="M0M0H0"/>
<sequence length="45" mass="4685">MSDTDELRTYLQNHPKTLSALFGLMVLLTQVGPVAAGNNGGISGP</sequence>
<dbReference type="InterPro" id="IPR055926">
    <property type="entry name" value="DUF7503"/>
</dbReference>
<name>M0M0H0_9EURY</name>
<reference evidence="1 2" key="1">
    <citation type="journal article" date="2014" name="PLoS Genet.">
        <title>Phylogenetically driven sequencing of extremely halophilic archaea reveals strategies for static and dynamic osmo-response.</title>
        <authorList>
            <person name="Becker E.A."/>
            <person name="Seitzer P.M."/>
            <person name="Tritt A."/>
            <person name="Larsen D."/>
            <person name="Krusor M."/>
            <person name="Yao A.I."/>
            <person name="Wu D."/>
            <person name="Madern D."/>
            <person name="Eisen J.A."/>
            <person name="Darling A.E."/>
            <person name="Facciotti M.T."/>
        </authorList>
    </citation>
    <scope>NUCLEOTIDE SEQUENCE [LARGE SCALE GENOMIC DNA]</scope>
    <source>
        <strain evidence="1 2">100A6</strain>
    </source>
</reference>
<evidence type="ECO:0000313" key="1">
    <source>
        <dbReference type="EMBL" id="EMA39171.1"/>
    </source>
</evidence>
<keyword evidence="2" id="KW-1185">Reference proteome</keyword>
<proteinExistence type="predicted"/>
<comment type="caution">
    <text evidence="1">The sequence shown here is derived from an EMBL/GenBank/DDBJ whole genome shotgun (WGS) entry which is preliminary data.</text>
</comment>
<organism evidence="1 2">
    <name type="scientific">Halococcus hamelinensis 100A6</name>
    <dbReference type="NCBI Taxonomy" id="1132509"/>
    <lineage>
        <taxon>Archaea</taxon>
        <taxon>Methanobacteriati</taxon>
        <taxon>Methanobacteriota</taxon>
        <taxon>Stenosarchaea group</taxon>
        <taxon>Halobacteria</taxon>
        <taxon>Halobacteriales</taxon>
        <taxon>Halococcaceae</taxon>
        <taxon>Halococcus</taxon>
    </lineage>
</organism>
<dbReference type="EMBL" id="AOMB01000020">
    <property type="protein sequence ID" value="EMA39171.1"/>
    <property type="molecule type" value="Genomic_DNA"/>
</dbReference>
<dbReference type="Pfam" id="PF24335">
    <property type="entry name" value="DUF7503"/>
    <property type="match status" value="1"/>
</dbReference>
<evidence type="ECO:0000313" key="2">
    <source>
        <dbReference type="Proteomes" id="UP000011566"/>
    </source>
</evidence>
<dbReference type="OrthoDB" id="210272at2157"/>
<accession>M0M0H0</accession>
<gene>
    <name evidence="1" type="ORF">C447_06633</name>
</gene>
<dbReference type="Proteomes" id="UP000011566">
    <property type="component" value="Unassembled WGS sequence"/>
</dbReference>
<protein>
    <submittedName>
        <fullName evidence="1">Uncharacterized protein</fullName>
    </submittedName>
</protein>
<dbReference type="RefSeq" id="WP_007692111.1">
    <property type="nucleotide sequence ID" value="NZ_AJRK01000452.1"/>
</dbReference>
<dbReference type="PATRIC" id="fig|1132509.6.peg.1503"/>